<dbReference type="Pfam" id="PF13440">
    <property type="entry name" value="Polysacc_synt_3"/>
    <property type="match status" value="1"/>
</dbReference>
<feature type="transmembrane region" description="Helical" evidence="7">
    <location>
        <begin position="36"/>
        <end position="53"/>
    </location>
</feature>
<keyword evidence="5 7" id="KW-1133">Transmembrane helix</keyword>
<proteinExistence type="inferred from homology"/>
<name>A0ABY1GST4_9GAMM</name>
<feature type="transmembrane region" description="Helical" evidence="7">
    <location>
        <begin position="353"/>
        <end position="370"/>
    </location>
</feature>
<keyword evidence="3" id="KW-1003">Cell membrane</keyword>
<feature type="transmembrane region" description="Helical" evidence="7">
    <location>
        <begin position="145"/>
        <end position="163"/>
    </location>
</feature>
<gene>
    <name evidence="8" type="ORF">SAMN04487854_109188</name>
</gene>
<evidence type="ECO:0000256" key="5">
    <source>
        <dbReference type="ARBA" id="ARBA00022989"/>
    </source>
</evidence>
<organism evidence="8 9">
    <name type="scientific">Pseudoalteromonas lipolytica</name>
    <dbReference type="NCBI Taxonomy" id="570156"/>
    <lineage>
        <taxon>Bacteria</taxon>
        <taxon>Pseudomonadati</taxon>
        <taxon>Pseudomonadota</taxon>
        <taxon>Gammaproteobacteria</taxon>
        <taxon>Alteromonadales</taxon>
        <taxon>Pseudoalteromonadaceae</taxon>
        <taxon>Pseudoalteromonas</taxon>
    </lineage>
</organism>
<evidence type="ECO:0000256" key="6">
    <source>
        <dbReference type="ARBA" id="ARBA00023136"/>
    </source>
</evidence>
<protein>
    <submittedName>
        <fullName evidence="8">Exopolysaccharide (Amylovoran) exporter</fullName>
    </submittedName>
</protein>
<comment type="similarity">
    <text evidence="2">Belongs to the polysaccharide synthase family.</text>
</comment>
<comment type="caution">
    <text evidence="8">The sequence shown here is derived from an EMBL/GenBank/DDBJ whole genome shotgun (WGS) entry which is preliminary data.</text>
</comment>
<feature type="transmembrane region" description="Helical" evidence="7">
    <location>
        <begin position="376"/>
        <end position="398"/>
    </location>
</feature>
<evidence type="ECO:0000313" key="9">
    <source>
        <dbReference type="Proteomes" id="UP000183805"/>
    </source>
</evidence>
<dbReference type="Proteomes" id="UP000183805">
    <property type="component" value="Unassembled WGS sequence"/>
</dbReference>
<feature type="transmembrane region" description="Helical" evidence="7">
    <location>
        <begin position="169"/>
        <end position="188"/>
    </location>
</feature>
<feature type="transmembrane region" description="Helical" evidence="7">
    <location>
        <begin position="7"/>
        <end position="30"/>
    </location>
</feature>
<dbReference type="PANTHER" id="PTHR30250:SF10">
    <property type="entry name" value="LIPOPOLYSACCHARIDE BIOSYNTHESIS PROTEIN WZXC"/>
    <property type="match status" value="1"/>
</dbReference>
<evidence type="ECO:0000256" key="7">
    <source>
        <dbReference type="SAM" id="Phobius"/>
    </source>
</evidence>
<sequence>MSTKKQGVWLLASSAVAGAVQFSVFAMLAYYTNPEVIGVLAIINVFLAIAYLVQDMGLSNYFIYKQSLTRSESSALYFTNVFLGGVAGGLIALLAAPLASFYEAHEIAESLYIMAFNFILLGLSAQYQANFIKSEKNVALAKIDIFTKICLLLFTFIFIKLGVASIFPYLYAFLVVNAVRYLLFLILAEKTWHPSFQLDFTIIKPALAFGSFQMGSQILNQVRAQLDQLIIGKLMGVEVLGLYSFAKELLMQPIKFIRILIARLVFPKLAKLQDDSKAFYSTFNNSVRLLTAMNSAVYLFFLVGLTVAIQLFFEQYLQSIPLLYALFIIGCIAPFGSILGMTAQARGNTKIEFQWNILSSSISICVLLLLTQLHSISLFAFGVAALQICMTASALFFFRRGDSGLPKKSYLLMFGLNVLLYLVVNAVYGFVVS</sequence>
<feature type="transmembrane region" description="Helical" evidence="7">
    <location>
        <begin position="107"/>
        <end position="125"/>
    </location>
</feature>
<evidence type="ECO:0000256" key="2">
    <source>
        <dbReference type="ARBA" id="ARBA00007430"/>
    </source>
</evidence>
<keyword evidence="4 7" id="KW-0812">Transmembrane</keyword>
<comment type="subcellular location">
    <subcellularLocation>
        <location evidence="1">Cell membrane</location>
        <topology evidence="1">Multi-pass membrane protein</topology>
    </subcellularLocation>
</comment>
<feature type="transmembrane region" description="Helical" evidence="7">
    <location>
        <begin position="319"/>
        <end position="341"/>
    </location>
</feature>
<feature type="transmembrane region" description="Helical" evidence="7">
    <location>
        <begin position="74"/>
        <end position="95"/>
    </location>
</feature>
<dbReference type="InterPro" id="IPR050833">
    <property type="entry name" value="Poly_Biosynth_Transport"/>
</dbReference>
<evidence type="ECO:0000256" key="4">
    <source>
        <dbReference type="ARBA" id="ARBA00022692"/>
    </source>
</evidence>
<evidence type="ECO:0000313" key="8">
    <source>
        <dbReference type="EMBL" id="SFT78230.1"/>
    </source>
</evidence>
<keyword evidence="9" id="KW-1185">Reference proteome</keyword>
<dbReference type="RefSeq" id="WP_036973265.1">
    <property type="nucleotide sequence ID" value="NZ_FPAZ01000009.1"/>
</dbReference>
<dbReference type="EMBL" id="FPAZ01000009">
    <property type="protein sequence ID" value="SFT78230.1"/>
    <property type="molecule type" value="Genomic_DNA"/>
</dbReference>
<accession>A0ABY1GST4</accession>
<dbReference type="PANTHER" id="PTHR30250">
    <property type="entry name" value="PST FAMILY PREDICTED COLANIC ACID TRANSPORTER"/>
    <property type="match status" value="1"/>
</dbReference>
<feature type="transmembrane region" description="Helical" evidence="7">
    <location>
        <begin position="296"/>
        <end position="313"/>
    </location>
</feature>
<keyword evidence="6 7" id="KW-0472">Membrane</keyword>
<evidence type="ECO:0000256" key="1">
    <source>
        <dbReference type="ARBA" id="ARBA00004651"/>
    </source>
</evidence>
<evidence type="ECO:0000256" key="3">
    <source>
        <dbReference type="ARBA" id="ARBA00022475"/>
    </source>
</evidence>
<feature type="transmembrane region" description="Helical" evidence="7">
    <location>
        <begin position="410"/>
        <end position="431"/>
    </location>
</feature>
<reference evidence="8 9" key="1">
    <citation type="submission" date="2016-10" db="EMBL/GenBank/DDBJ databases">
        <authorList>
            <person name="Varghese N."/>
            <person name="Submissions S."/>
        </authorList>
    </citation>
    <scope>NUCLEOTIDE SEQUENCE [LARGE SCALE GENOMIC DNA]</scope>
    <source>
        <strain evidence="8 9">CGMCC 1.8499</strain>
    </source>
</reference>